<feature type="domain" description="Glutamine amidotransferase type-2" evidence="2">
    <location>
        <begin position="2"/>
        <end position="292"/>
    </location>
</feature>
<dbReference type="PANTHER" id="PTHR43187:SF1">
    <property type="entry name" value="GLUTAMINE AMIDOTRANSFERASE DUG3-RELATED"/>
    <property type="match status" value="1"/>
</dbReference>
<dbReference type="CDD" id="cd01908">
    <property type="entry name" value="YafJ"/>
    <property type="match status" value="1"/>
</dbReference>
<dbReference type="GO" id="GO:0061672">
    <property type="term" value="C:glutathione hydrolase complex"/>
    <property type="evidence" value="ECO:0007669"/>
    <property type="project" value="TreeGrafter"/>
</dbReference>
<evidence type="ECO:0000313" key="3">
    <source>
        <dbReference type="EMBL" id="KAJ8654991.1"/>
    </source>
</evidence>
<sequence>MCRLLLYKGKQPILLAHLLTNPAHSIINQAFDSRLRLDHRRPLNGDGFGVGWYDSDPDEGSGTPCIFTSVTPAWSNSNLVRLAERIKSPLLFAHVRASTSGAVTEANCHPWNYGRIMWMHNGGIAQFDKIKRKLLSALPEELFLFVQGNTDSEWAFALFLSFLSNPKAEKFDHQELKDAMLKTIAQLNEWAEEANITEPSLLNFAVTDGESVVCVRYISSKTEEAASLYFSSGTRFESYRPGHYRMVKADRREDMVVVASEPLTFEKADWLTIPTNNILVITPKLNVLLHPVKDKFYTDERGVEVKVGEEVARIPEPRAQMMAHRAHLTCMGH</sequence>
<gene>
    <name evidence="3" type="ORF">O0I10_009387</name>
</gene>
<dbReference type="InterPro" id="IPR017932">
    <property type="entry name" value="GATase_2_dom"/>
</dbReference>
<dbReference type="PANTHER" id="PTHR43187">
    <property type="entry name" value="GLUTAMINE AMIDOTRANSFERASE DUG3-RELATED"/>
    <property type="match status" value="1"/>
</dbReference>
<accession>A0AAD7UXZ8</accession>
<dbReference type="InterPro" id="IPR026869">
    <property type="entry name" value="EgtC-like"/>
</dbReference>
<dbReference type="GO" id="GO:0008242">
    <property type="term" value="F:omega peptidase activity"/>
    <property type="evidence" value="ECO:0007669"/>
    <property type="project" value="TreeGrafter"/>
</dbReference>
<dbReference type="InterPro" id="IPR052373">
    <property type="entry name" value="Gamma-glu_amide_hydrolase"/>
</dbReference>
<proteinExistence type="predicted"/>
<comment type="caution">
    <text evidence="3">The sequence shown here is derived from an EMBL/GenBank/DDBJ whole genome shotgun (WGS) entry which is preliminary data.</text>
</comment>
<dbReference type="InterPro" id="IPR029055">
    <property type="entry name" value="Ntn_hydrolases_N"/>
</dbReference>
<evidence type="ECO:0000313" key="4">
    <source>
        <dbReference type="Proteomes" id="UP001234581"/>
    </source>
</evidence>
<dbReference type="PROSITE" id="PS51278">
    <property type="entry name" value="GATASE_TYPE_2"/>
    <property type="match status" value="1"/>
</dbReference>
<dbReference type="FunFam" id="3.60.20.10:FF:000060">
    <property type="entry name" value="Related to DUG3-probable glutamine amidotransferase"/>
    <property type="match status" value="1"/>
</dbReference>
<dbReference type="EMBL" id="JARTCD010000054">
    <property type="protein sequence ID" value="KAJ8654991.1"/>
    <property type="molecule type" value="Genomic_DNA"/>
</dbReference>
<dbReference type="SUPFAM" id="SSF56235">
    <property type="entry name" value="N-terminal nucleophile aminohydrolases (Ntn hydrolases)"/>
    <property type="match status" value="1"/>
</dbReference>
<evidence type="ECO:0000256" key="1">
    <source>
        <dbReference type="ARBA" id="ARBA00022962"/>
    </source>
</evidence>
<dbReference type="GO" id="GO:0005737">
    <property type="term" value="C:cytoplasm"/>
    <property type="evidence" value="ECO:0007669"/>
    <property type="project" value="TreeGrafter"/>
</dbReference>
<name>A0AAD7UXZ8_9FUNG</name>
<keyword evidence="4" id="KW-1185">Reference proteome</keyword>
<organism evidence="3 4">
    <name type="scientific">Lichtheimia ornata</name>
    <dbReference type="NCBI Taxonomy" id="688661"/>
    <lineage>
        <taxon>Eukaryota</taxon>
        <taxon>Fungi</taxon>
        <taxon>Fungi incertae sedis</taxon>
        <taxon>Mucoromycota</taxon>
        <taxon>Mucoromycotina</taxon>
        <taxon>Mucoromycetes</taxon>
        <taxon>Mucorales</taxon>
        <taxon>Lichtheimiaceae</taxon>
        <taxon>Lichtheimia</taxon>
    </lineage>
</organism>
<dbReference type="RefSeq" id="XP_058339904.1">
    <property type="nucleotide sequence ID" value="XM_058489379.1"/>
</dbReference>
<dbReference type="AlphaFoldDB" id="A0AAD7UXZ8"/>
<dbReference type="Proteomes" id="UP001234581">
    <property type="component" value="Unassembled WGS sequence"/>
</dbReference>
<dbReference type="GO" id="GO:0006751">
    <property type="term" value="P:glutathione catabolic process"/>
    <property type="evidence" value="ECO:0007669"/>
    <property type="project" value="TreeGrafter"/>
</dbReference>
<dbReference type="GeneID" id="83216793"/>
<dbReference type="Pfam" id="PF13230">
    <property type="entry name" value="GATase_4"/>
    <property type="match status" value="1"/>
</dbReference>
<reference evidence="3 4" key="1">
    <citation type="submission" date="2023-03" db="EMBL/GenBank/DDBJ databases">
        <title>Genome sequence of Lichtheimia ornata CBS 291.66.</title>
        <authorList>
            <person name="Mohabir J.T."/>
            <person name="Shea T.P."/>
            <person name="Kurbessoian T."/>
            <person name="Berby B."/>
            <person name="Fontaine J."/>
            <person name="Livny J."/>
            <person name="Gnirke A."/>
            <person name="Stajich J.E."/>
            <person name="Cuomo C.A."/>
        </authorList>
    </citation>
    <scope>NUCLEOTIDE SEQUENCE [LARGE SCALE GENOMIC DNA]</scope>
    <source>
        <strain evidence="3">CBS 291.66</strain>
    </source>
</reference>
<protein>
    <recommendedName>
        <fullName evidence="2">Glutamine amidotransferase type-2 domain-containing protein</fullName>
    </recommendedName>
</protein>
<dbReference type="Gene3D" id="3.60.20.10">
    <property type="entry name" value="Glutamine Phosphoribosylpyrophosphate, subunit 1, domain 1"/>
    <property type="match status" value="1"/>
</dbReference>
<keyword evidence="1" id="KW-0315">Glutamine amidotransferase</keyword>
<evidence type="ECO:0000259" key="2">
    <source>
        <dbReference type="PROSITE" id="PS51278"/>
    </source>
</evidence>